<evidence type="ECO:0000313" key="2">
    <source>
        <dbReference type="EMBL" id="AHZ67463.1"/>
    </source>
</evidence>
<feature type="domain" description="Phasin" evidence="1">
    <location>
        <begin position="7"/>
        <end position="108"/>
    </location>
</feature>
<sequence>MSFFNSEKLQTAQKANLDLLQQISGKVFASVEQLSQLQFKALRDSTEEHFEGVRKLLAVRDPQGFADLQASFTQPSAQAERLAEFNRQVQALIVGTQSDIAKLTSSQVEAGTQQVNEFVESISKNAPAGSEPVVAAFKSGLANASTVFESAQKAVKQASDVAQSNFDAATAAATAAATKAAPEASAKATSGNK</sequence>
<protein>
    <submittedName>
        <fullName evidence="2">Phasin PhaP</fullName>
    </submittedName>
</protein>
<dbReference type="EMBL" id="CP005960">
    <property type="protein sequence ID" value="AHZ67463.1"/>
    <property type="molecule type" value="Genomic_DNA"/>
</dbReference>
<dbReference type="KEGG" id="pman:OU5_0384"/>
<dbReference type="InterPro" id="IPR018968">
    <property type="entry name" value="Phasin"/>
</dbReference>
<name>A0A024E556_9PSED</name>
<dbReference type="InterPro" id="IPR010127">
    <property type="entry name" value="Phasin_subfam-1"/>
</dbReference>
<proteinExistence type="predicted"/>
<organism evidence="2 3">
    <name type="scientific">Pseudomonas mandelii JR-1</name>
    <dbReference type="NCBI Taxonomy" id="1147786"/>
    <lineage>
        <taxon>Bacteria</taxon>
        <taxon>Pseudomonadati</taxon>
        <taxon>Pseudomonadota</taxon>
        <taxon>Gammaproteobacteria</taxon>
        <taxon>Pseudomonadales</taxon>
        <taxon>Pseudomonadaceae</taxon>
        <taxon>Pseudomonas</taxon>
    </lineage>
</organism>
<gene>
    <name evidence="2" type="primary">phaP</name>
    <name evidence="2" type="ORF">OU5_0384</name>
</gene>
<dbReference type="OrthoDB" id="5298576at2"/>
<reference evidence="2 3" key="1">
    <citation type="journal article" date="2012" name="J. Bacteriol.">
        <title>Genome sequence of cold-adapted Pseudomonas mandelii strain JR-1.</title>
        <authorList>
            <person name="Jang S.H."/>
            <person name="Kim J."/>
            <person name="Kim J."/>
            <person name="Hong S."/>
            <person name="Lee C."/>
        </authorList>
    </citation>
    <scope>NUCLEOTIDE SEQUENCE [LARGE SCALE GENOMIC DNA]</scope>
    <source>
        <strain evidence="2 3">JR-1</strain>
    </source>
</reference>
<dbReference type="Proteomes" id="UP000026913">
    <property type="component" value="Chromosome"/>
</dbReference>
<dbReference type="HOGENOM" id="CLU_112006_0_1_6"/>
<evidence type="ECO:0000313" key="3">
    <source>
        <dbReference type="Proteomes" id="UP000026913"/>
    </source>
</evidence>
<accession>A0A024E556</accession>
<dbReference type="Pfam" id="PF09361">
    <property type="entry name" value="Phasin_2"/>
    <property type="match status" value="1"/>
</dbReference>
<dbReference type="NCBIfam" id="TIGR01841">
    <property type="entry name" value="phasin"/>
    <property type="match status" value="1"/>
</dbReference>
<dbReference type="RefSeq" id="WP_010460323.1">
    <property type="nucleotide sequence ID" value="NZ_CP005960.1"/>
</dbReference>
<evidence type="ECO:0000259" key="1">
    <source>
        <dbReference type="Pfam" id="PF09361"/>
    </source>
</evidence>
<dbReference type="AlphaFoldDB" id="A0A024E556"/>